<proteinExistence type="predicted"/>
<dbReference type="EMBL" id="JARIHO010000008">
    <property type="protein sequence ID" value="KAJ7356644.1"/>
    <property type="molecule type" value="Genomic_DNA"/>
</dbReference>
<dbReference type="InterPro" id="IPR056180">
    <property type="entry name" value="ZPR1_jr_dom"/>
</dbReference>
<protein>
    <recommendedName>
        <fullName evidence="1">ZPR1 jelly-roll domain-containing protein</fullName>
    </recommendedName>
</protein>
<organism evidence="2 3">
    <name type="scientific">Mycena albidolilacea</name>
    <dbReference type="NCBI Taxonomy" id="1033008"/>
    <lineage>
        <taxon>Eukaryota</taxon>
        <taxon>Fungi</taxon>
        <taxon>Dikarya</taxon>
        <taxon>Basidiomycota</taxon>
        <taxon>Agaricomycotina</taxon>
        <taxon>Agaricomycetes</taxon>
        <taxon>Agaricomycetidae</taxon>
        <taxon>Agaricales</taxon>
        <taxon>Marasmiineae</taxon>
        <taxon>Mycenaceae</taxon>
        <taxon>Mycena</taxon>
    </lineage>
</organism>
<accession>A0AAD7EYW0</accession>
<feature type="domain" description="ZPR1 jelly-roll" evidence="1">
    <location>
        <begin position="105"/>
        <end position="144"/>
    </location>
</feature>
<dbReference type="InterPro" id="IPR042451">
    <property type="entry name" value="ZPR1_A/B_dom"/>
</dbReference>
<evidence type="ECO:0000259" key="1">
    <source>
        <dbReference type="Pfam" id="PF22794"/>
    </source>
</evidence>
<evidence type="ECO:0000313" key="2">
    <source>
        <dbReference type="EMBL" id="KAJ7356644.1"/>
    </source>
</evidence>
<comment type="caution">
    <text evidence="2">The sequence shown here is derived from an EMBL/GenBank/DDBJ whole genome shotgun (WGS) entry which is preliminary data.</text>
</comment>
<keyword evidence="3" id="KW-1185">Reference proteome</keyword>
<gene>
    <name evidence="2" type="ORF">DFH08DRAFT_1075774</name>
</gene>
<reference evidence="2" key="1">
    <citation type="submission" date="2023-03" db="EMBL/GenBank/DDBJ databases">
        <title>Massive genome expansion in bonnet fungi (Mycena s.s.) driven by repeated elements and novel gene families across ecological guilds.</title>
        <authorList>
            <consortium name="Lawrence Berkeley National Laboratory"/>
            <person name="Harder C.B."/>
            <person name="Miyauchi S."/>
            <person name="Viragh M."/>
            <person name="Kuo A."/>
            <person name="Thoen E."/>
            <person name="Andreopoulos B."/>
            <person name="Lu D."/>
            <person name="Skrede I."/>
            <person name="Drula E."/>
            <person name="Henrissat B."/>
            <person name="Morin E."/>
            <person name="Kohler A."/>
            <person name="Barry K."/>
            <person name="LaButti K."/>
            <person name="Morin E."/>
            <person name="Salamov A."/>
            <person name="Lipzen A."/>
            <person name="Mereny Z."/>
            <person name="Hegedus B."/>
            <person name="Baldrian P."/>
            <person name="Stursova M."/>
            <person name="Weitz H."/>
            <person name="Taylor A."/>
            <person name="Grigoriev I.V."/>
            <person name="Nagy L.G."/>
            <person name="Martin F."/>
            <person name="Kauserud H."/>
        </authorList>
    </citation>
    <scope>NUCLEOTIDE SEQUENCE</scope>
    <source>
        <strain evidence="2">CBHHK002</strain>
    </source>
</reference>
<evidence type="ECO:0000313" key="3">
    <source>
        <dbReference type="Proteomes" id="UP001218218"/>
    </source>
</evidence>
<dbReference type="Proteomes" id="UP001218218">
    <property type="component" value="Unassembled WGS sequence"/>
</dbReference>
<name>A0AAD7EYW0_9AGAR</name>
<dbReference type="AlphaFoldDB" id="A0AAD7EYW0"/>
<dbReference type="Pfam" id="PF22794">
    <property type="entry name" value="jr-ZPR1"/>
    <property type="match status" value="1"/>
</dbReference>
<sequence>MTVNLVPNSGDWHQKVKTSLVLNRAVGRLDLQSSWFFCTLNMSEPTLSLSLSAIADQTDFLENRLDTPLEPSTNAAVGEDKFCGATNNEIQSAGAIQPEGAVYTIYTAEYELTLPASSRGQLTTVEGLVRDVVADLSMDQPLRRI</sequence>
<dbReference type="Gene3D" id="2.60.120.1040">
    <property type="entry name" value="ZPR1, A/B domain"/>
    <property type="match status" value="1"/>
</dbReference>